<feature type="compositionally biased region" description="Gly residues" evidence="1">
    <location>
        <begin position="403"/>
        <end position="413"/>
    </location>
</feature>
<organism evidence="2 3">
    <name type="scientific">Drosophila ananassae</name>
    <name type="common">Fruit fly</name>
    <dbReference type="NCBI Taxonomy" id="7217"/>
    <lineage>
        <taxon>Eukaryota</taxon>
        <taxon>Metazoa</taxon>
        <taxon>Ecdysozoa</taxon>
        <taxon>Arthropoda</taxon>
        <taxon>Hexapoda</taxon>
        <taxon>Insecta</taxon>
        <taxon>Pterygota</taxon>
        <taxon>Neoptera</taxon>
        <taxon>Endopterygota</taxon>
        <taxon>Diptera</taxon>
        <taxon>Brachycera</taxon>
        <taxon>Muscomorpha</taxon>
        <taxon>Ephydroidea</taxon>
        <taxon>Drosophilidae</taxon>
        <taxon>Drosophila</taxon>
        <taxon>Sophophora</taxon>
    </lineage>
</organism>
<sequence length="629" mass="68208">MSGEPTNKISGFSDLEKMDKDLQAAMEVEPKNLDLEEIGKQILEQPIEKQEIEAMEKVEILPMEEDFKLSEDDQLFSEPEILFEEEPPIGKAEMPEAPKPSKDGPKRSRYCPCSMPADEEIAAMSEDELLDFLIDVVVFFPEDMRRHLLPYALENLKSLSSRILLKLIRHMMEDCAPEGKLTILCNLGHCRRKTKSCNRMYKVNQRRQQLANQPVFGPSGSSNGNLVTINASGDRVEVPIPRKVAKSVTYSAQTCAKICAINCARVFIEALENNTLMLSPPNLPNMTAKNIAALSSQIVARLVAPKGAKSGAEGPDESEAEKMIKITAEDVAVVSADLLSQLGINIPTNNLKSMDITDEGVNRITSQLIAKLEALVAHNGATKNGAKHSASSAALDGATISPNGGGIDGGTPSNGGAKLSNGVGSSSGNGDGTLPNTDHSAFNTGESPAISYPQLSEEEADRISAAITAKITGQDSVKLSARLSARQTAKYFGTTTVEIAALNTSAETQAANYAAKVASQSSFDVHHIPKITAMVSARKAVTMAKLHWKKYGDRSGLLANLEKRNPMPRPRKIISTLIGGMQFRKRPHLEAVRRVTQGCVPHRMEKLAVTKVVYEVEDVADYIFDELCP</sequence>
<reference evidence="2 3" key="1">
    <citation type="journal article" date="2007" name="Nature">
        <title>Evolution of genes and genomes on the Drosophila phylogeny.</title>
        <authorList>
            <consortium name="Drosophila 12 Genomes Consortium"/>
            <person name="Clark A.G."/>
            <person name="Eisen M.B."/>
            <person name="Smith D.R."/>
            <person name="Bergman C.M."/>
            <person name="Oliver B."/>
            <person name="Markow T.A."/>
            <person name="Kaufman T.C."/>
            <person name="Kellis M."/>
            <person name="Gelbart W."/>
            <person name="Iyer V.N."/>
            <person name="Pollard D.A."/>
            <person name="Sackton T.B."/>
            <person name="Larracuente A.M."/>
            <person name="Singh N.D."/>
            <person name="Abad J.P."/>
            <person name="Abt D.N."/>
            <person name="Adryan B."/>
            <person name="Aguade M."/>
            <person name="Akashi H."/>
            <person name="Anderson W.W."/>
            <person name="Aquadro C.F."/>
            <person name="Ardell D.H."/>
            <person name="Arguello R."/>
            <person name="Artieri C.G."/>
            <person name="Barbash D.A."/>
            <person name="Barker D."/>
            <person name="Barsanti P."/>
            <person name="Batterham P."/>
            <person name="Batzoglou S."/>
            <person name="Begun D."/>
            <person name="Bhutkar A."/>
            <person name="Blanco E."/>
            <person name="Bosak S.A."/>
            <person name="Bradley R.K."/>
            <person name="Brand A.D."/>
            <person name="Brent M.R."/>
            <person name="Brooks A.N."/>
            <person name="Brown R.H."/>
            <person name="Butlin R.K."/>
            <person name="Caggese C."/>
            <person name="Calvi B.R."/>
            <person name="Bernardo de Carvalho A."/>
            <person name="Caspi A."/>
            <person name="Castrezana S."/>
            <person name="Celniker S.E."/>
            <person name="Chang J.L."/>
            <person name="Chapple C."/>
            <person name="Chatterji S."/>
            <person name="Chinwalla A."/>
            <person name="Civetta A."/>
            <person name="Clifton S.W."/>
            <person name="Comeron J.M."/>
            <person name="Costello J.C."/>
            <person name="Coyne J.A."/>
            <person name="Daub J."/>
            <person name="David R.G."/>
            <person name="Delcher A.L."/>
            <person name="Delehaunty K."/>
            <person name="Do C.B."/>
            <person name="Ebling H."/>
            <person name="Edwards K."/>
            <person name="Eickbush T."/>
            <person name="Evans J.D."/>
            <person name="Filipski A."/>
            <person name="Findeiss S."/>
            <person name="Freyhult E."/>
            <person name="Fulton L."/>
            <person name="Fulton R."/>
            <person name="Garcia A.C."/>
            <person name="Gardiner A."/>
            <person name="Garfield D.A."/>
            <person name="Garvin B.E."/>
            <person name="Gibson G."/>
            <person name="Gilbert D."/>
            <person name="Gnerre S."/>
            <person name="Godfrey J."/>
            <person name="Good R."/>
            <person name="Gotea V."/>
            <person name="Gravely B."/>
            <person name="Greenberg A.J."/>
            <person name="Griffiths-Jones S."/>
            <person name="Gross S."/>
            <person name="Guigo R."/>
            <person name="Gustafson E.A."/>
            <person name="Haerty W."/>
            <person name="Hahn M.W."/>
            <person name="Halligan D.L."/>
            <person name="Halpern A.L."/>
            <person name="Halter G.M."/>
            <person name="Han M.V."/>
            <person name="Heger A."/>
            <person name="Hillier L."/>
            <person name="Hinrichs A.S."/>
            <person name="Holmes I."/>
            <person name="Hoskins R.A."/>
            <person name="Hubisz M.J."/>
            <person name="Hultmark D."/>
            <person name="Huntley M.A."/>
            <person name="Jaffe D.B."/>
            <person name="Jagadeeshan S."/>
            <person name="Jeck W.R."/>
            <person name="Johnson J."/>
            <person name="Jones C.D."/>
            <person name="Jordan W.C."/>
            <person name="Karpen G.H."/>
            <person name="Kataoka E."/>
            <person name="Keightley P.D."/>
            <person name="Kheradpour P."/>
            <person name="Kirkness E.F."/>
            <person name="Koerich L.B."/>
            <person name="Kristiansen K."/>
            <person name="Kudrna D."/>
            <person name="Kulathinal R.J."/>
            <person name="Kumar S."/>
            <person name="Kwok R."/>
            <person name="Lander E."/>
            <person name="Langley C.H."/>
            <person name="Lapoint R."/>
            <person name="Lazzaro B.P."/>
            <person name="Lee S.J."/>
            <person name="Levesque L."/>
            <person name="Li R."/>
            <person name="Lin C.F."/>
            <person name="Lin M.F."/>
            <person name="Lindblad-Toh K."/>
            <person name="Llopart A."/>
            <person name="Long M."/>
            <person name="Low L."/>
            <person name="Lozovsky E."/>
            <person name="Lu J."/>
            <person name="Luo M."/>
            <person name="Machado C.A."/>
            <person name="Makalowski W."/>
            <person name="Marzo M."/>
            <person name="Matsuda M."/>
            <person name="Matzkin L."/>
            <person name="McAllister B."/>
            <person name="McBride C.S."/>
            <person name="McKernan B."/>
            <person name="McKernan K."/>
            <person name="Mendez-Lago M."/>
            <person name="Minx P."/>
            <person name="Mollenhauer M.U."/>
            <person name="Montooth K."/>
            <person name="Mount S.M."/>
            <person name="Mu X."/>
            <person name="Myers E."/>
            <person name="Negre B."/>
            <person name="Newfeld S."/>
            <person name="Nielsen R."/>
            <person name="Noor M.A."/>
            <person name="O'Grady P."/>
            <person name="Pachter L."/>
            <person name="Papaceit M."/>
            <person name="Parisi M.J."/>
            <person name="Parisi M."/>
            <person name="Parts L."/>
            <person name="Pedersen J.S."/>
            <person name="Pesole G."/>
            <person name="Phillippy A.M."/>
            <person name="Ponting C.P."/>
            <person name="Pop M."/>
            <person name="Porcelli D."/>
            <person name="Powell J.R."/>
            <person name="Prohaska S."/>
            <person name="Pruitt K."/>
            <person name="Puig M."/>
            <person name="Quesneville H."/>
            <person name="Ram K.R."/>
            <person name="Rand D."/>
            <person name="Rasmussen M.D."/>
            <person name="Reed L.K."/>
            <person name="Reenan R."/>
            <person name="Reily A."/>
            <person name="Remington K.A."/>
            <person name="Rieger T.T."/>
            <person name="Ritchie M.G."/>
            <person name="Robin C."/>
            <person name="Rogers Y.H."/>
            <person name="Rohde C."/>
            <person name="Rozas J."/>
            <person name="Rubenfield M.J."/>
            <person name="Ruiz A."/>
            <person name="Russo S."/>
            <person name="Salzberg S.L."/>
            <person name="Sanchez-Gracia A."/>
            <person name="Saranga D.J."/>
            <person name="Sato H."/>
            <person name="Schaeffer S.W."/>
            <person name="Schatz M.C."/>
            <person name="Schlenke T."/>
            <person name="Schwartz R."/>
            <person name="Segarra C."/>
            <person name="Singh R.S."/>
            <person name="Sirot L."/>
            <person name="Sirota M."/>
            <person name="Sisneros N.B."/>
            <person name="Smith C.D."/>
            <person name="Smith T.F."/>
            <person name="Spieth J."/>
            <person name="Stage D.E."/>
            <person name="Stark A."/>
            <person name="Stephan W."/>
            <person name="Strausberg R.L."/>
            <person name="Strempel S."/>
            <person name="Sturgill D."/>
            <person name="Sutton G."/>
            <person name="Sutton G.G."/>
            <person name="Tao W."/>
            <person name="Teichmann S."/>
            <person name="Tobari Y.N."/>
            <person name="Tomimura Y."/>
            <person name="Tsolas J.M."/>
            <person name="Valente V.L."/>
            <person name="Venter E."/>
            <person name="Venter J.C."/>
            <person name="Vicario S."/>
            <person name="Vieira F.G."/>
            <person name="Vilella A.J."/>
            <person name="Villasante A."/>
            <person name="Walenz B."/>
            <person name="Wang J."/>
            <person name="Wasserman M."/>
            <person name="Watts T."/>
            <person name="Wilson D."/>
            <person name="Wilson R.K."/>
            <person name="Wing R.A."/>
            <person name="Wolfner M.F."/>
            <person name="Wong A."/>
            <person name="Wong G.K."/>
            <person name="Wu C.I."/>
            <person name="Wu G."/>
            <person name="Yamamoto D."/>
            <person name="Yang H.P."/>
            <person name="Yang S.P."/>
            <person name="Yorke J.A."/>
            <person name="Yoshida K."/>
            <person name="Zdobnov E."/>
            <person name="Zhang P."/>
            <person name="Zhang Y."/>
            <person name="Zimin A.V."/>
            <person name="Baldwin J."/>
            <person name="Abdouelleil A."/>
            <person name="Abdulkadir J."/>
            <person name="Abebe A."/>
            <person name="Abera B."/>
            <person name="Abreu J."/>
            <person name="Acer S.C."/>
            <person name="Aftuck L."/>
            <person name="Alexander A."/>
            <person name="An P."/>
            <person name="Anderson E."/>
            <person name="Anderson S."/>
            <person name="Arachi H."/>
            <person name="Azer M."/>
            <person name="Bachantsang P."/>
            <person name="Barry A."/>
            <person name="Bayul T."/>
            <person name="Berlin A."/>
            <person name="Bessette D."/>
            <person name="Bloom T."/>
            <person name="Blye J."/>
            <person name="Boguslavskiy L."/>
            <person name="Bonnet C."/>
            <person name="Boukhgalter B."/>
            <person name="Bourzgui I."/>
            <person name="Brown A."/>
            <person name="Cahill P."/>
            <person name="Channer S."/>
            <person name="Cheshatsang Y."/>
            <person name="Chuda L."/>
            <person name="Citroen M."/>
            <person name="Collymore A."/>
            <person name="Cooke P."/>
            <person name="Costello M."/>
            <person name="D'Aco K."/>
            <person name="Daza R."/>
            <person name="De Haan G."/>
            <person name="DeGray S."/>
            <person name="DeMaso C."/>
            <person name="Dhargay N."/>
            <person name="Dooley K."/>
            <person name="Dooley E."/>
            <person name="Doricent M."/>
            <person name="Dorje P."/>
            <person name="Dorjee K."/>
            <person name="Dupes A."/>
            <person name="Elong R."/>
            <person name="Falk J."/>
            <person name="Farina A."/>
            <person name="Faro S."/>
            <person name="Ferguson D."/>
            <person name="Fisher S."/>
            <person name="Foley C.D."/>
            <person name="Franke A."/>
            <person name="Friedrich D."/>
            <person name="Gadbois L."/>
            <person name="Gearin G."/>
            <person name="Gearin C.R."/>
            <person name="Giannoukos G."/>
            <person name="Goode T."/>
            <person name="Graham J."/>
            <person name="Grandbois E."/>
            <person name="Grewal S."/>
            <person name="Gyaltsen K."/>
            <person name="Hafez N."/>
            <person name="Hagos B."/>
            <person name="Hall J."/>
            <person name="Henson C."/>
            <person name="Hollinger A."/>
            <person name="Honan T."/>
            <person name="Huard M.D."/>
            <person name="Hughes L."/>
            <person name="Hurhula B."/>
            <person name="Husby M.E."/>
            <person name="Kamat A."/>
            <person name="Kanga B."/>
            <person name="Kashin S."/>
            <person name="Khazanovich D."/>
            <person name="Kisner P."/>
            <person name="Lance K."/>
            <person name="Lara M."/>
            <person name="Lee W."/>
            <person name="Lennon N."/>
            <person name="Letendre F."/>
            <person name="LeVine R."/>
            <person name="Lipovsky A."/>
            <person name="Liu X."/>
            <person name="Liu J."/>
            <person name="Liu S."/>
            <person name="Lokyitsang T."/>
            <person name="Lokyitsang Y."/>
            <person name="Lubonja R."/>
            <person name="Lui A."/>
            <person name="MacDonald P."/>
            <person name="Magnisalis V."/>
            <person name="Maru K."/>
            <person name="Matthews C."/>
            <person name="McCusker W."/>
            <person name="McDonough S."/>
            <person name="Mehta T."/>
            <person name="Meldrim J."/>
            <person name="Meneus L."/>
            <person name="Mihai O."/>
            <person name="Mihalev A."/>
            <person name="Mihova T."/>
            <person name="Mittelman R."/>
            <person name="Mlenga V."/>
            <person name="Montmayeur A."/>
            <person name="Mulrain L."/>
            <person name="Navidi A."/>
            <person name="Naylor J."/>
            <person name="Negash T."/>
            <person name="Nguyen T."/>
            <person name="Nguyen N."/>
            <person name="Nicol R."/>
            <person name="Norbu C."/>
            <person name="Norbu N."/>
            <person name="Novod N."/>
            <person name="O'Neill B."/>
            <person name="Osman S."/>
            <person name="Markiewicz E."/>
            <person name="Oyono O.L."/>
            <person name="Patti C."/>
            <person name="Phunkhang P."/>
            <person name="Pierre F."/>
            <person name="Priest M."/>
            <person name="Raghuraman S."/>
            <person name="Rege F."/>
            <person name="Reyes R."/>
            <person name="Rise C."/>
            <person name="Rogov P."/>
            <person name="Ross K."/>
            <person name="Ryan E."/>
            <person name="Settipalli S."/>
            <person name="Shea T."/>
            <person name="Sherpa N."/>
            <person name="Shi L."/>
            <person name="Shih D."/>
            <person name="Sparrow T."/>
            <person name="Spaulding J."/>
            <person name="Stalker J."/>
            <person name="Stange-Thomann N."/>
            <person name="Stavropoulos S."/>
            <person name="Stone C."/>
            <person name="Strader C."/>
            <person name="Tesfaye S."/>
            <person name="Thomson T."/>
            <person name="Thoulutsang Y."/>
            <person name="Thoulutsang D."/>
            <person name="Topham K."/>
            <person name="Topping I."/>
            <person name="Tsamla T."/>
            <person name="Vassiliev H."/>
            <person name="Vo A."/>
            <person name="Wangchuk T."/>
            <person name="Wangdi T."/>
            <person name="Weiand M."/>
            <person name="Wilkinson J."/>
            <person name="Wilson A."/>
            <person name="Yadav S."/>
            <person name="Young G."/>
            <person name="Yu Q."/>
            <person name="Zembek L."/>
            <person name="Zhong D."/>
            <person name="Zimmer A."/>
            <person name="Zwirko Z."/>
            <person name="Jaffe D.B."/>
            <person name="Alvarez P."/>
            <person name="Brockman W."/>
            <person name="Butler J."/>
            <person name="Chin C."/>
            <person name="Gnerre S."/>
            <person name="Grabherr M."/>
            <person name="Kleber M."/>
            <person name="Mauceli E."/>
            <person name="MacCallum I."/>
        </authorList>
    </citation>
    <scope>NUCLEOTIDE SEQUENCE [LARGE SCALE GENOMIC DNA]</scope>
    <source>
        <strain evidence="3">Tucson 14024-0371.13</strain>
    </source>
</reference>
<protein>
    <submittedName>
        <fullName evidence="2">Uncharacterized protein</fullName>
    </submittedName>
</protein>
<proteinExistence type="predicted"/>
<name>B3N167_DROAN</name>
<dbReference type="KEGG" id="dan:6498810"/>
<feature type="region of interest" description="Disordered" evidence="1">
    <location>
        <begin position="85"/>
        <end position="109"/>
    </location>
</feature>
<dbReference type="InParanoid" id="B3N167"/>
<feature type="compositionally biased region" description="Basic and acidic residues" evidence="1">
    <location>
        <begin position="93"/>
        <end position="106"/>
    </location>
</feature>
<dbReference type="EMBL" id="CH902650">
    <property type="protein sequence ID" value="EDV30102.2"/>
    <property type="molecule type" value="Genomic_DNA"/>
</dbReference>
<evidence type="ECO:0000313" key="3">
    <source>
        <dbReference type="Proteomes" id="UP000007801"/>
    </source>
</evidence>
<accession>B3N167</accession>
<evidence type="ECO:0000313" key="2">
    <source>
        <dbReference type="EMBL" id="EDV30102.2"/>
    </source>
</evidence>
<evidence type="ECO:0000256" key="1">
    <source>
        <dbReference type="SAM" id="MobiDB-lite"/>
    </source>
</evidence>
<feature type="compositionally biased region" description="Polar residues" evidence="1">
    <location>
        <begin position="434"/>
        <end position="446"/>
    </location>
</feature>
<keyword evidence="3" id="KW-1185">Reference proteome</keyword>
<feature type="region of interest" description="Disordered" evidence="1">
    <location>
        <begin position="403"/>
        <end position="449"/>
    </location>
</feature>
<dbReference type="OrthoDB" id="10515947at2759"/>
<gene>
    <name evidence="2" type="primary">Dana\GF16009</name>
    <name evidence="2" type="synonym">dana_GLEANR_17105</name>
    <name evidence="2" type="ORF">GF16009</name>
</gene>
<dbReference type="Proteomes" id="UP000007801">
    <property type="component" value="Unassembled WGS sequence"/>
</dbReference>
<dbReference type="GeneID" id="6498810"/>
<dbReference type="AlphaFoldDB" id="B3N167"/>
<dbReference type="HOGENOM" id="CLU_446377_0_0_1"/>